<reference evidence="1" key="2">
    <citation type="journal article" date="2014" name="ISME J.">
        <title>Microbial stratification in low pH oxic and suboxic macroscopic growths along an acid mine drainage.</title>
        <authorList>
            <person name="Mendez-Garcia C."/>
            <person name="Mesa V."/>
            <person name="Sprenger R.R."/>
            <person name="Richter M."/>
            <person name="Diez M.S."/>
            <person name="Solano J."/>
            <person name="Bargiela R."/>
            <person name="Golyshina O.V."/>
            <person name="Manteca A."/>
            <person name="Ramos J.L."/>
            <person name="Gallego J.R."/>
            <person name="Llorente I."/>
            <person name="Martins Dos Santos V.A."/>
            <person name="Jensen O.N."/>
            <person name="Pelaez A.I."/>
            <person name="Sanchez J."/>
            <person name="Ferrer M."/>
        </authorList>
    </citation>
    <scope>NUCLEOTIDE SEQUENCE</scope>
</reference>
<dbReference type="GO" id="GO:0016491">
    <property type="term" value="F:oxidoreductase activity"/>
    <property type="evidence" value="ECO:0007669"/>
    <property type="project" value="InterPro"/>
</dbReference>
<gene>
    <name evidence="1" type="ORF">B1B_13580</name>
</gene>
<name>T0ZIK4_9ZZZZ</name>
<dbReference type="Gene3D" id="3.40.109.30">
    <property type="entry name" value="putative nitroreductase (tm1586), domain 2"/>
    <property type="match status" value="1"/>
</dbReference>
<dbReference type="AlphaFoldDB" id="T0ZIK4"/>
<sequence>MSTRELWVDGLSSTAAVAKGAVSSPPGAASSAYEAAARDTWRPVDMPPAGGSEAYREIIRYATLAPSGLNSQPWSFRLRADELLIHPDFTRRLPVADPDDEQLFVALGGAAENAHITARAFGMSGDLAYH</sequence>
<proteinExistence type="predicted"/>
<protein>
    <recommendedName>
        <fullName evidence="2">Nitroreductase</fullName>
    </recommendedName>
</protein>
<evidence type="ECO:0000313" key="1">
    <source>
        <dbReference type="EMBL" id="EQD44272.1"/>
    </source>
</evidence>
<dbReference type="InterPro" id="IPR000415">
    <property type="entry name" value="Nitroreductase-like"/>
</dbReference>
<reference evidence="1" key="1">
    <citation type="submission" date="2013-08" db="EMBL/GenBank/DDBJ databases">
        <authorList>
            <person name="Mendez C."/>
            <person name="Richter M."/>
            <person name="Ferrer M."/>
            <person name="Sanchez J."/>
        </authorList>
    </citation>
    <scope>NUCLEOTIDE SEQUENCE</scope>
</reference>
<accession>T0ZIK4</accession>
<organism evidence="1">
    <name type="scientific">mine drainage metagenome</name>
    <dbReference type="NCBI Taxonomy" id="410659"/>
    <lineage>
        <taxon>unclassified sequences</taxon>
        <taxon>metagenomes</taxon>
        <taxon>ecological metagenomes</taxon>
    </lineage>
</organism>
<comment type="caution">
    <text evidence="1">The sequence shown here is derived from an EMBL/GenBank/DDBJ whole genome shotgun (WGS) entry which is preliminary data.</text>
</comment>
<dbReference type="SUPFAM" id="SSF55469">
    <property type="entry name" value="FMN-dependent nitroreductase-like"/>
    <property type="match status" value="1"/>
</dbReference>
<dbReference type="EMBL" id="AUZY01008944">
    <property type="protein sequence ID" value="EQD44272.1"/>
    <property type="molecule type" value="Genomic_DNA"/>
</dbReference>
<evidence type="ECO:0008006" key="2">
    <source>
        <dbReference type="Google" id="ProtNLM"/>
    </source>
</evidence>
<feature type="non-terminal residue" evidence="1">
    <location>
        <position position="130"/>
    </location>
</feature>